<dbReference type="NCBIfam" id="TIGR01297">
    <property type="entry name" value="CDF"/>
    <property type="match status" value="1"/>
</dbReference>
<dbReference type="InterPro" id="IPR058533">
    <property type="entry name" value="Cation_efflux_TM"/>
</dbReference>
<feature type="domain" description="Cation efflux protein transmembrane" evidence="8">
    <location>
        <begin position="105"/>
        <end position="295"/>
    </location>
</feature>
<evidence type="ECO:0000313" key="10">
    <source>
        <dbReference type="EMBL" id="CAK0784774.1"/>
    </source>
</evidence>
<evidence type="ECO:0000313" key="11">
    <source>
        <dbReference type="Proteomes" id="UP001314263"/>
    </source>
</evidence>
<dbReference type="Proteomes" id="UP001314263">
    <property type="component" value="Unassembled WGS sequence"/>
</dbReference>
<dbReference type="PANTHER" id="PTHR43840">
    <property type="entry name" value="MITOCHONDRIAL METAL TRANSPORTER 1-RELATED"/>
    <property type="match status" value="1"/>
</dbReference>
<evidence type="ECO:0000256" key="2">
    <source>
        <dbReference type="ARBA" id="ARBA00022448"/>
    </source>
</evidence>
<keyword evidence="3 7" id="KW-0812">Transmembrane</keyword>
<evidence type="ECO:0000259" key="9">
    <source>
        <dbReference type="Pfam" id="PF16916"/>
    </source>
</evidence>
<comment type="caution">
    <text evidence="10">The sequence shown here is derived from an EMBL/GenBank/DDBJ whole genome shotgun (WGS) entry which is preliminary data.</text>
</comment>
<name>A0AAV1IFK9_9CHLO</name>
<gene>
    <name evidence="10" type="ORF">CVIRNUC_007978</name>
</gene>
<evidence type="ECO:0000256" key="4">
    <source>
        <dbReference type="ARBA" id="ARBA00022989"/>
    </source>
</evidence>
<feature type="region of interest" description="Disordered" evidence="6">
    <location>
        <begin position="56"/>
        <end position="86"/>
    </location>
</feature>
<dbReference type="Pfam" id="PF16916">
    <property type="entry name" value="ZT_dimer"/>
    <property type="match status" value="1"/>
</dbReference>
<dbReference type="InterPro" id="IPR002524">
    <property type="entry name" value="Cation_efflux"/>
</dbReference>
<dbReference type="InterPro" id="IPR027470">
    <property type="entry name" value="Cation_efflux_CTD"/>
</dbReference>
<dbReference type="AlphaFoldDB" id="A0AAV1IFK9"/>
<feature type="transmembrane region" description="Helical" evidence="7">
    <location>
        <begin position="252"/>
        <end position="271"/>
    </location>
</feature>
<evidence type="ECO:0000256" key="5">
    <source>
        <dbReference type="ARBA" id="ARBA00023136"/>
    </source>
</evidence>
<dbReference type="Gene3D" id="3.30.70.1350">
    <property type="entry name" value="Cation efflux protein, cytoplasmic domain"/>
    <property type="match status" value="1"/>
</dbReference>
<feature type="compositionally biased region" description="Basic and acidic residues" evidence="6">
    <location>
        <begin position="424"/>
        <end position="441"/>
    </location>
</feature>
<organism evidence="10 11">
    <name type="scientific">Coccomyxa viridis</name>
    <dbReference type="NCBI Taxonomy" id="1274662"/>
    <lineage>
        <taxon>Eukaryota</taxon>
        <taxon>Viridiplantae</taxon>
        <taxon>Chlorophyta</taxon>
        <taxon>core chlorophytes</taxon>
        <taxon>Trebouxiophyceae</taxon>
        <taxon>Trebouxiophyceae incertae sedis</taxon>
        <taxon>Coccomyxaceae</taxon>
        <taxon>Coccomyxa</taxon>
    </lineage>
</organism>
<evidence type="ECO:0000259" key="8">
    <source>
        <dbReference type="Pfam" id="PF01545"/>
    </source>
</evidence>
<keyword evidence="5 7" id="KW-0472">Membrane</keyword>
<evidence type="ECO:0008006" key="12">
    <source>
        <dbReference type="Google" id="ProtNLM"/>
    </source>
</evidence>
<keyword evidence="2" id="KW-0813">Transport</keyword>
<dbReference type="SUPFAM" id="SSF160240">
    <property type="entry name" value="Cation efflux protein cytoplasmic domain-like"/>
    <property type="match status" value="1"/>
</dbReference>
<dbReference type="InterPro" id="IPR050291">
    <property type="entry name" value="CDF_Transporter"/>
</dbReference>
<feature type="region of interest" description="Disordered" evidence="6">
    <location>
        <begin position="414"/>
        <end position="441"/>
    </location>
</feature>
<comment type="subcellular location">
    <subcellularLocation>
        <location evidence="1">Membrane</location>
        <topology evidence="1">Multi-pass membrane protein</topology>
    </subcellularLocation>
</comment>
<dbReference type="GO" id="GO:0008324">
    <property type="term" value="F:monoatomic cation transmembrane transporter activity"/>
    <property type="evidence" value="ECO:0007669"/>
    <property type="project" value="InterPro"/>
</dbReference>
<keyword evidence="4 7" id="KW-1133">Transmembrane helix</keyword>
<dbReference type="PANTHER" id="PTHR43840:SF52">
    <property type="entry name" value="CATION EFFLUX FAMILY PROTEIN"/>
    <property type="match status" value="1"/>
</dbReference>
<proteinExistence type="predicted"/>
<reference evidence="10 11" key="1">
    <citation type="submission" date="2023-10" db="EMBL/GenBank/DDBJ databases">
        <authorList>
            <person name="Maclean D."/>
            <person name="Macfadyen A."/>
        </authorList>
    </citation>
    <scope>NUCLEOTIDE SEQUENCE [LARGE SCALE GENOMIC DNA]</scope>
</reference>
<evidence type="ECO:0000256" key="3">
    <source>
        <dbReference type="ARBA" id="ARBA00022692"/>
    </source>
</evidence>
<dbReference type="Gene3D" id="1.20.1510.10">
    <property type="entry name" value="Cation efflux protein transmembrane domain"/>
    <property type="match status" value="1"/>
</dbReference>
<feature type="transmembrane region" description="Helical" evidence="7">
    <location>
        <begin position="277"/>
        <end position="294"/>
    </location>
</feature>
<keyword evidence="11" id="KW-1185">Reference proteome</keyword>
<feature type="transmembrane region" description="Helical" evidence="7">
    <location>
        <begin position="102"/>
        <end position="124"/>
    </location>
</feature>
<dbReference type="SUPFAM" id="SSF161111">
    <property type="entry name" value="Cation efflux protein transmembrane domain-like"/>
    <property type="match status" value="1"/>
</dbReference>
<sequence>MADDDIFLTTSARADRTDEHHSIPKPVYKKTYSWAHNTNDANWAAYITIARAPEHRHSEEDMERGVGNASVSGRPEEQPLLETTVSPAETREHKRLRAKMNLAMWSSLVANVLLLVAKIVAYVLSHSSSILASAADSFVDIASQVVIAVAEKYMRSADPSYPVGRTRLETVGVVACAVIMTIATIEVIQAAAGDLVDGFAKGQLPELQMTVLMYIILGSATGIKILLFIYCYALKTQSDSMLALAEDHRNDIVSNLGAIAFGAIASSSQKVWWFDPAGAILISAYIIWSWACILKGQVDKIVGKGAPTEFIEQLEDMVNTHHEKVAVDVIRAYHFGARFIVEVEVIMPATWSVKESHDVALTLQHKVEGFDEVERAFVHVDYERRDEPEHKVERNLLQNKENLFEAHASLSGSLHGAFSGEGSQDAKESPREQHGKENGAR</sequence>
<feature type="transmembrane region" description="Helical" evidence="7">
    <location>
        <begin position="171"/>
        <end position="191"/>
    </location>
</feature>
<dbReference type="GO" id="GO:0016020">
    <property type="term" value="C:membrane"/>
    <property type="evidence" value="ECO:0007669"/>
    <property type="project" value="UniProtKB-SubCell"/>
</dbReference>
<dbReference type="EMBL" id="CAUYUE010000011">
    <property type="protein sequence ID" value="CAK0784774.1"/>
    <property type="molecule type" value="Genomic_DNA"/>
</dbReference>
<dbReference type="InterPro" id="IPR036837">
    <property type="entry name" value="Cation_efflux_CTD_sf"/>
</dbReference>
<dbReference type="FunFam" id="1.20.1510.10:FF:000005">
    <property type="entry name" value="Putative Cation diffusion facilitator 1"/>
    <property type="match status" value="1"/>
</dbReference>
<feature type="transmembrane region" description="Helical" evidence="7">
    <location>
        <begin position="211"/>
        <end position="232"/>
    </location>
</feature>
<evidence type="ECO:0000256" key="7">
    <source>
        <dbReference type="SAM" id="Phobius"/>
    </source>
</evidence>
<dbReference type="InterPro" id="IPR027469">
    <property type="entry name" value="Cation_efflux_TMD_sf"/>
</dbReference>
<dbReference type="Pfam" id="PF01545">
    <property type="entry name" value="Cation_efflux"/>
    <property type="match status" value="1"/>
</dbReference>
<accession>A0AAV1IFK9</accession>
<protein>
    <recommendedName>
        <fullName evidence="12">Cation efflux protein cytoplasmic domain-containing protein</fullName>
    </recommendedName>
</protein>
<feature type="transmembrane region" description="Helical" evidence="7">
    <location>
        <begin position="130"/>
        <end position="150"/>
    </location>
</feature>
<feature type="domain" description="Cation efflux protein cytoplasmic" evidence="9">
    <location>
        <begin position="307"/>
        <end position="381"/>
    </location>
</feature>
<evidence type="ECO:0000256" key="6">
    <source>
        <dbReference type="SAM" id="MobiDB-lite"/>
    </source>
</evidence>
<evidence type="ECO:0000256" key="1">
    <source>
        <dbReference type="ARBA" id="ARBA00004141"/>
    </source>
</evidence>